<evidence type="ECO:0000313" key="1">
    <source>
        <dbReference type="EMBL" id="GJE54578.1"/>
    </source>
</evidence>
<gene>
    <name evidence="1" type="ORF">EKPJFOCH_1056</name>
</gene>
<proteinExistence type="predicted"/>
<reference evidence="1" key="1">
    <citation type="journal article" date="2021" name="Front. Microbiol.">
        <title>Comprehensive Comparative Genomics and Phenotyping of Methylobacterium Species.</title>
        <authorList>
            <person name="Alessa O."/>
            <person name="Ogura Y."/>
            <person name="Fujitani Y."/>
            <person name="Takami H."/>
            <person name="Hayashi T."/>
            <person name="Sahin N."/>
            <person name="Tani A."/>
        </authorList>
    </citation>
    <scope>NUCLEOTIDE SEQUENCE</scope>
    <source>
        <strain evidence="1">DSM 23674</strain>
    </source>
</reference>
<dbReference type="Proteomes" id="UP001055101">
    <property type="component" value="Unassembled WGS sequence"/>
</dbReference>
<name>A0ABQ4TL86_9HYPH</name>
<protein>
    <submittedName>
        <fullName evidence="1">Uncharacterized protein</fullName>
    </submittedName>
</protein>
<comment type="caution">
    <text evidence="1">The sequence shown here is derived from an EMBL/GenBank/DDBJ whole genome shotgun (WGS) entry which is preliminary data.</text>
</comment>
<reference evidence="1" key="2">
    <citation type="submission" date="2021-08" db="EMBL/GenBank/DDBJ databases">
        <authorList>
            <person name="Tani A."/>
            <person name="Ola A."/>
            <person name="Ogura Y."/>
            <person name="Katsura K."/>
            <person name="Hayashi T."/>
        </authorList>
    </citation>
    <scope>NUCLEOTIDE SEQUENCE</scope>
    <source>
        <strain evidence="1">DSM 23674</strain>
    </source>
</reference>
<dbReference type="RefSeq" id="WP_238230966.1">
    <property type="nucleotide sequence ID" value="NZ_BPRA01000004.1"/>
</dbReference>
<organism evidence="1 2">
    <name type="scientific">Methylobacterium thuringiense</name>
    <dbReference type="NCBI Taxonomy" id="1003091"/>
    <lineage>
        <taxon>Bacteria</taxon>
        <taxon>Pseudomonadati</taxon>
        <taxon>Pseudomonadota</taxon>
        <taxon>Alphaproteobacteria</taxon>
        <taxon>Hyphomicrobiales</taxon>
        <taxon>Methylobacteriaceae</taxon>
        <taxon>Methylobacterium</taxon>
    </lineage>
</organism>
<accession>A0ABQ4TL86</accession>
<evidence type="ECO:0000313" key="2">
    <source>
        <dbReference type="Proteomes" id="UP001055101"/>
    </source>
</evidence>
<sequence>MSADCCNSFGGRITITLGNEKLIARGEISLDIVDSEVTAASNQDKSTYYTSANMPVGGDASFTETCSGSWADRMRSCVVNITIDEEDHGRQHLYTGTRLVGRPKYNTSTGEISGVTWAGGTYKRVSS</sequence>
<dbReference type="EMBL" id="BPRA01000004">
    <property type="protein sequence ID" value="GJE54578.1"/>
    <property type="molecule type" value="Genomic_DNA"/>
</dbReference>
<keyword evidence="2" id="KW-1185">Reference proteome</keyword>